<keyword evidence="2" id="KW-1185">Reference proteome</keyword>
<sequence length="467" mass="53142">MCPLASTNPKLFYTLMIPFTQANNRFNFDFQLDSSTVRSIRGMDSVVATVSGYHGSERFKLIKLISEAGASYVGAMSRSTTHLVCWKFEGKKYDLAKKFKTIVVNHRWVEDCIKQRTRVPEAPYMLQCGQEIGPLSMELPIVTKKHSVFSDQSYRRLGGDSETEDDMDSKGSDLAAWTDSFLLNENFLLKFENSNSTSHTSKAKPLKRTSKKEQRSSARYCFQEPPLSGLVSMENEESSSDSSIHSTRGKRKISKQQESSTSFLQSEREKRQISKVINTTLVKPPELEGTSNDRFHQLGEIDEGFEETEDIEDRNHQRALERVSRDGCTDFDNLNGENLVQPEEFYLVDIDFVIHASKTGPIICFVSITKVEDAATSDQKIYSQTIPCALPTTDIFFVTDRDRPGIGAQPSLLPSCSECRSREPEELLVRCHLCQIRCIHSYCLDPPLFPWTCIYCKDLQMLYHHSY</sequence>
<dbReference type="Proteomes" id="UP001164250">
    <property type="component" value="Chromosome 4"/>
</dbReference>
<proteinExistence type="predicted"/>
<evidence type="ECO:0000313" key="2">
    <source>
        <dbReference type="Proteomes" id="UP001164250"/>
    </source>
</evidence>
<dbReference type="EMBL" id="CM047900">
    <property type="protein sequence ID" value="KAJ0100042.1"/>
    <property type="molecule type" value="Genomic_DNA"/>
</dbReference>
<accession>A0ACC1BMF7</accession>
<reference evidence="2" key="1">
    <citation type="journal article" date="2023" name="G3 (Bethesda)">
        <title>Genome assembly and association tests identify interacting loci associated with vigor, precocity, and sex in interspecific pistachio rootstocks.</title>
        <authorList>
            <person name="Palmer W."/>
            <person name="Jacygrad E."/>
            <person name="Sagayaradj S."/>
            <person name="Cavanaugh K."/>
            <person name="Han R."/>
            <person name="Bertier L."/>
            <person name="Beede B."/>
            <person name="Kafkas S."/>
            <person name="Golino D."/>
            <person name="Preece J."/>
            <person name="Michelmore R."/>
        </authorList>
    </citation>
    <scope>NUCLEOTIDE SEQUENCE [LARGE SCALE GENOMIC DNA]</scope>
</reference>
<protein>
    <submittedName>
        <fullName evidence="1">Uncharacterized protein</fullName>
    </submittedName>
</protein>
<comment type="caution">
    <text evidence="1">The sequence shown here is derived from an EMBL/GenBank/DDBJ whole genome shotgun (WGS) entry which is preliminary data.</text>
</comment>
<evidence type="ECO:0000313" key="1">
    <source>
        <dbReference type="EMBL" id="KAJ0100042.1"/>
    </source>
</evidence>
<organism evidence="1 2">
    <name type="scientific">Pistacia atlantica</name>
    <dbReference type="NCBI Taxonomy" id="434234"/>
    <lineage>
        <taxon>Eukaryota</taxon>
        <taxon>Viridiplantae</taxon>
        <taxon>Streptophyta</taxon>
        <taxon>Embryophyta</taxon>
        <taxon>Tracheophyta</taxon>
        <taxon>Spermatophyta</taxon>
        <taxon>Magnoliopsida</taxon>
        <taxon>eudicotyledons</taxon>
        <taxon>Gunneridae</taxon>
        <taxon>Pentapetalae</taxon>
        <taxon>rosids</taxon>
        <taxon>malvids</taxon>
        <taxon>Sapindales</taxon>
        <taxon>Anacardiaceae</taxon>
        <taxon>Pistacia</taxon>
    </lineage>
</organism>
<gene>
    <name evidence="1" type="ORF">Patl1_21533</name>
</gene>
<name>A0ACC1BMF7_9ROSI</name>